<sequence>MLSGISGGLVVCLVFIAVLRRQVRAKTQELDEQGSLMRSIINGTTDAVFIKNVEGRYIVVNDEVVRLFDRPRGEILGHDDTSFFLEEEAQQLRNNDLEFMQGHRVATTVERITTLGRSRVYLATKGPVYDKNGKVSGVFGISRDITDLKQAEQEVHRYSQLLKRTGELALVGGWELDLTTGSLYWSEMLRRIHDLEPEEPVTPERSLAFCAPEGRGAVEAAAYQLVATGVPFDLEIPIVTAKGRRIWGRVQGEAEWADGRIVKLFGSTQDITERKRMEEQLRQSNEQLRFVLDGSQLGFWDWNMETGEVARNERWAEMLGYTLDEVQFTVDQWTTLIHPEDEIRAWSMLDAHLAGSVPRYEVEYRMLAKDGSYKWILDRARIVKRADDGTPLRMSGTHTDITERKRAEEEKRTREQQMQHAQRLESLGVLTGGIAHDFNNILAIIIGHCSLARLGSHSTERSIAEIERAAERAAELCRQMLAYAGKSQFVCEEVDFAALLRDMVQMLTQTISRKIVISQHLAPGLPIVHGDPSQLRQIAMNLLINASEAIGSEQGEIRVRLDRVAVDEALGGQDHLGRAIPPGAYLCLEVADTGCGMDEETKIRLFEPFYTTKFTGRGLGMSAVLGIIASHQGALQLESEQGRGTRFRVFLPVQAALGCSEKGAGGGCAAPWQGSGAVLLVEDELQVRLIAKALLERLGFLVLEAENGKAALELYRRRAQEIRLVLSDLGMPEMDGEDLVFELKKLGARVPVLIASGFGDAEVATRLAPGDIAGMISKPYNSDQLQAALKRALLPVP</sequence>
<dbReference type="InterPro" id="IPR000014">
    <property type="entry name" value="PAS"/>
</dbReference>
<dbReference type="CDD" id="cd00130">
    <property type="entry name" value="PAS"/>
    <property type="match status" value="2"/>
</dbReference>
<dbReference type="AlphaFoldDB" id="A0A6V8MGC8"/>
<evidence type="ECO:0000256" key="6">
    <source>
        <dbReference type="PROSITE-ProRule" id="PRU00169"/>
    </source>
</evidence>
<evidence type="ECO:0000259" key="7">
    <source>
        <dbReference type="PROSITE" id="PS50109"/>
    </source>
</evidence>
<dbReference type="InterPro" id="IPR001610">
    <property type="entry name" value="PAC"/>
</dbReference>
<dbReference type="InterPro" id="IPR036097">
    <property type="entry name" value="HisK_dim/P_sf"/>
</dbReference>
<dbReference type="PROSITE" id="PS50110">
    <property type="entry name" value="RESPONSE_REGULATORY"/>
    <property type="match status" value="1"/>
</dbReference>
<dbReference type="InterPro" id="IPR004358">
    <property type="entry name" value="Sig_transdc_His_kin-like_C"/>
</dbReference>
<dbReference type="SUPFAM" id="SSF52172">
    <property type="entry name" value="CheY-like"/>
    <property type="match status" value="1"/>
</dbReference>
<comment type="catalytic activity">
    <reaction evidence="1">
        <text>ATP + protein L-histidine = ADP + protein N-phospho-L-histidine.</text>
        <dbReference type="EC" id="2.7.13.3"/>
    </reaction>
</comment>
<dbReference type="SUPFAM" id="SSF55874">
    <property type="entry name" value="ATPase domain of HSP90 chaperone/DNA topoisomerase II/histidine kinase"/>
    <property type="match status" value="1"/>
</dbReference>
<reference evidence="12" key="1">
    <citation type="submission" date="2020-06" db="EMBL/GenBank/DDBJ databases">
        <title>Draft genomic sequence of Geomonas sp. Red330.</title>
        <authorList>
            <person name="Itoh H."/>
            <person name="Zhenxing X."/>
            <person name="Ushijima N."/>
            <person name="Masuda Y."/>
            <person name="Shiratori Y."/>
            <person name="Senoo K."/>
        </authorList>
    </citation>
    <scope>NUCLEOTIDE SEQUENCE [LARGE SCALE GENOMIC DNA]</scope>
    <source>
        <strain evidence="12">Red330</strain>
    </source>
</reference>
<dbReference type="InterPro" id="IPR052162">
    <property type="entry name" value="Sensor_kinase/Photoreceptor"/>
</dbReference>
<dbReference type="SMART" id="SM00448">
    <property type="entry name" value="REC"/>
    <property type="match status" value="1"/>
</dbReference>
<dbReference type="Gene3D" id="1.10.287.130">
    <property type="match status" value="1"/>
</dbReference>
<feature type="domain" description="Response regulatory" evidence="8">
    <location>
        <begin position="677"/>
        <end position="793"/>
    </location>
</feature>
<feature type="domain" description="PAC" evidence="10">
    <location>
        <begin position="103"/>
        <end position="157"/>
    </location>
</feature>
<evidence type="ECO:0000256" key="2">
    <source>
        <dbReference type="ARBA" id="ARBA00012438"/>
    </source>
</evidence>
<dbReference type="PROSITE" id="PS50113">
    <property type="entry name" value="PAC"/>
    <property type="match status" value="3"/>
</dbReference>
<dbReference type="SUPFAM" id="SSF47384">
    <property type="entry name" value="Homodimeric domain of signal transducing histidine kinase"/>
    <property type="match status" value="1"/>
</dbReference>
<accession>A0A6V8MGC8</accession>
<keyword evidence="5" id="KW-0418">Kinase</keyword>
<evidence type="ECO:0000256" key="3">
    <source>
        <dbReference type="ARBA" id="ARBA00022553"/>
    </source>
</evidence>
<dbReference type="Gene3D" id="3.30.450.20">
    <property type="entry name" value="PAS domain"/>
    <property type="match status" value="3"/>
</dbReference>
<dbReference type="Gene3D" id="3.40.50.2300">
    <property type="match status" value="1"/>
</dbReference>
<name>A0A6V8MGC8_9BACT</name>
<gene>
    <name evidence="11" type="ORF">GMST_10640</name>
</gene>
<dbReference type="InterPro" id="IPR011006">
    <property type="entry name" value="CheY-like_superfamily"/>
</dbReference>
<comment type="caution">
    <text evidence="11">The sequence shown here is derived from an EMBL/GenBank/DDBJ whole genome shotgun (WGS) entry which is preliminary data.</text>
</comment>
<dbReference type="RefSeq" id="WP_183353590.1">
    <property type="nucleotide sequence ID" value="NZ_BLXX01000002.1"/>
</dbReference>
<dbReference type="Pfam" id="PF02518">
    <property type="entry name" value="HATPase_c"/>
    <property type="match status" value="1"/>
</dbReference>
<evidence type="ECO:0000259" key="8">
    <source>
        <dbReference type="PROSITE" id="PS50110"/>
    </source>
</evidence>
<dbReference type="SMART" id="SM00091">
    <property type="entry name" value="PAS"/>
    <property type="match status" value="2"/>
</dbReference>
<dbReference type="EMBL" id="BLXX01000002">
    <property type="protein sequence ID" value="GFO58739.1"/>
    <property type="molecule type" value="Genomic_DNA"/>
</dbReference>
<dbReference type="PROSITE" id="PS50109">
    <property type="entry name" value="HIS_KIN"/>
    <property type="match status" value="1"/>
</dbReference>
<dbReference type="PRINTS" id="PR00344">
    <property type="entry name" value="BCTRLSENSOR"/>
</dbReference>
<dbReference type="Pfam" id="PF08448">
    <property type="entry name" value="PAS_4"/>
    <property type="match status" value="1"/>
</dbReference>
<evidence type="ECO:0000256" key="1">
    <source>
        <dbReference type="ARBA" id="ARBA00000085"/>
    </source>
</evidence>
<dbReference type="InterPro" id="IPR005467">
    <property type="entry name" value="His_kinase_dom"/>
</dbReference>
<dbReference type="CDD" id="cd00156">
    <property type="entry name" value="REC"/>
    <property type="match status" value="1"/>
</dbReference>
<dbReference type="SUPFAM" id="SSF55785">
    <property type="entry name" value="PYP-like sensor domain (PAS domain)"/>
    <property type="match status" value="3"/>
</dbReference>
<dbReference type="Pfam" id="PF08447">
    <property type="entry name" value="PAS_3"/>
    <property type="match status" value="1"/>
</dbReference>
<dbReference type="GO" id="GO:0000155">
    <property type="term" value="F:phosphorelay sensor kinase activity"/>
    <property type="evidence" value="ECO:0007669"/>
    <property type="project" value="InterPro"/>
</dbReference>
<protein>
    <recommendedName>
        <fullName evidence="2">histidine kinase</fullName>
        <ecNumber evidence="2">2.7.13.3</ecNumber>
    </recommendedName>
</protein>
<proteinExistence type="predicted"/>
<feature type="domain" description="PAC" evidence="10">
    <location>
        <begin position="232"/>
        <end position="283"/>
    </location>
</feature>
<dbReference type="SMART" id="SM00388">
    <property type="entry name" value="HisKA"/>
    <property type="match status" value="1"/>
</dbReference>
<dbReference type="SMART" id="SM00387">
    <property type="entry name" value="HATPase_c"/>
    <property type="match status" value="1"/>
</dbReference>
<dbReference type="InterPro" id="IPR003594">
    <property type="entry name" value="HATPase_dom"/>
</dbReference>
<feature type="domain" description="PAC" evidence="10">
    <location>
        <begin position="360"/>
        <end position="413"/>
    </location>
</feature>
<dbReference type="Pfam" id="PF00072">
    <property type="entry name" value="Response_reg"/>
    <property type="match status" value="1"/>
</dbReference>
<dbReference type="InterPro" id="IPR035965">
    <property type="entry name" value="PAS-like_dom_sf"/>
</dbReference>
<evidence type="ECO:0000256" key="5">
    <source>
        <dbReference type="ARBA" id="ARBA00022777"/>
    </source>
</evidence>
<dbReference type="Gene3D" id="2.10.70.100">
    <property type="match status" value="1"/>
</dbReference>
<evidence type="ECO:0000259" key="10">
    <source>
        <dbReference type="PROSITE" id="PS50113"/>
    </source>
</evidence>
<dbReference type="Proteomes" id="UP000556026">
    <property type="component" value="Unassembled WGS sequence"/>
</dbReference>
<feature type="domain" description="Histidine kinase" evidence="7">
    <location>
        <begin position="433"/>
        <end position="655"/>
    </location>
</feature>
<dbReference type="InterPro" id="IPR000700">
    <property type="entry name" value="PAS-assoc_C"/>
</dbReference>
<keyword evidence="4" id="KW-0808">Transferase</keyword>
<dbReference type="Gene3D" id="3.30.565.10">
    <property type="entry name" value="Histidine kinase-like ATPase, C-terminal domain"/>
    <property type="match status" value="1"/>
</dbReference>
<dbReference type="PANTHER" id="PTHR43304">
    <property type="entry name" value="PHYTOCHROME-LIKE PROTEIN CPH1"/>
    <property type="match status" value="1"/>
</dbReference>
<dbReference type="CDD" id="cd00082">
    <property type="entry name" value="HisKA"/>
    <property type="match status" value="1"/>
</dbReference>
<evidence type="ECO:0000256" key="4">
    <source>
        <dbReference type="ARBA" id="ARBA00022679"/>
    </source>
</evidence>
<dbReference type="InterPro" id="IPR036890">
    <property type="entry name" value="HATPase_C_sf"/>
</dbReference>
<dbReference type="PANTHER" id="PTHR43304:SF1">
    <property type="entry name" value="PAC DOMAIN-CONTAINING PROTEIN"/>
    <property type="match status" value="1"/>
</dbReference>
<dbReference type="InterPro" id="IPR003661">
    <property type="entry name" value="HisK_dim/P_dom"/>
</dbReference>
<dbReference type="NCBIfam" id="TIGR00229">
    <property type="entry name" value="sensory_box"/>
    <property type="match status" value="2"/>
</dbReference>
<organism evidence="11 12">
    <name type="scientific">Geomonas silvestris</name>
    <dbReference type="NCBI Taxonomy" id="2740184"/>
    <lineage>
        <taxon>Bacteria</taxon>
        <taxon>Pseudomonadati</taxon>
        <taxon>Thermodesulfobacteriota</taxon>
        <taxon>Desulfuromonadia</taxon>
        <taxon>Geobacterales</taxon>
        <taxon>Geobacteraceae</taxon>
        <taxon>Geomonas</taxon>
    </lineage>
</organism>
<keyword evidence="12" id="KW-1185">Reference proteome</keyword>
<dbReference type="InterPro" id="IPR001789">
    <property type="entry name" value="Sig_transdc_resp-reg_receiver"/>
</dbReference>
<dbReference type="SMART" id="SM00086">
    <property type="entry name" value="PAC"/>
    <property type="match status" value="3"/>
</dbReference>
<dbReference type="EC" id="2.7.13.3" evidence="2"/>
<feature type="modified residue" description="4-aspartylphosphate" evidence="6">
    <location>
        <position position="728"/>
    </location>
</feature>
<evidence type="ECO:0000313" key="12">
    <source>
        <dbReference type="Proteomes" id="UP000556026"/>
    </source>
</evidence>
<keyword evidence="3 6" id="KW-0597">Phosphoprotein</keyword>
<evidence type="ECO:0000259" key="9">
    <source>
        <dbReference type="PROSITE" id="PS50112"/>
    </source>
</evidence>
<feature type="domain" description="PAS" evidence="9">
    <location>
        <begin position="33"/>
        <end position="103"/>
    </location>
</feature>
<evidence type="ECO:0000313" key="11">
    <source>
        <dbReference type="EMBL" id="GFO58739.1"/>
    </source>
</evidence>
<dbReference type="InterPro" id="IPR013655">
    <property type="entry name" value="PAS_fold_3"/>
</dbReference>
<dbReference type="InterPro" id="IPR013656">
    <property type="entry name" value="PAS_4"/>
</dbReference>
<dbReference type="PROSITE" id="PS50112">
    <property type="entry name" value="PAS"/>
    <property type="match status" value="1"/>
</dbReference>